<evidence type="ECO:0000313" key="1">
    <source>
        <dbReference type="EMBL" id="CEK83138.1"/>
    </source>
</evidence>
<organism evidence="1">
    <name type="scientific">Arion vulgaris</name>
    <dbReference type="NCBI Taxonomy" id="1028688"/>
    <lineage>
        <taxon>Eukaryota</taxon>
        <taxon>Metazoa</taxon>
        <taxon>Spiralia</taxon>
        <taxon>Lophotrochozoa</taxon>
        <taxon>Mollusca</taxon>
        <taxon>Gastropoda</taxon>
        <taxon>Heterobranchia</taxon>
        <taxon>Euthyneura</taxon>
        <taxon>Panpulmonata</taxon>
        <taxon>Eupulmonata</taxon>
        <taxon>Stylommatophora</taxon>
        <taxon>Helicina</taxon>
        <taxon>Arionoidea</taxon>
        <taxon>Arionidae</taxon>
        <taxon>Arion</taxon>
    </lineage>
</organism>
<name>A0A0B7AQK2_9EUPU</name>
<feature type="non-terminal residue" evidence="1">
    <location>
        <position position="1"/>
    </location>
</feature>
<reference evidence="1" key="1">
    <citation type="submission" date="2014-12" db="EMBL/GenBank/DDBJ databases">
        <title>Insight into the proteome of Arion vulgaris.</title>
        <authorList>
            <person name="Aradska J."/>
            <person name="Bulat T."/>
            <person name="Smidak R."/>
            <person name="Sarate P."/>
            <person name="Gangsoo J."/>
            <person name="Sialana F."/>
            <person name="Bilban M."/>
            <person name="Lubec G."/>
        </authorList>
    </citation>
    <scope>NUCLEOTIDE SEQUENCE</scope>
    <source>
        <tissue evidence="1">Skin</tissue>
    </source>
</reference>
<gene>
    <name evidence="1" type="primary">ORF135380</name>
</gene>
<proteinExistence type="predicted"/>
<sequence length="50" mass="6064">HWRPLLKDEDGNGLSMYFVCKYGQLFNGQRTRRENLDAQGKHREELWQEI</sequence>
<protein>
    <submittedName>
        <fullName evidence="1">Uncharacterized protein</fullName>
    </submittedName>
</protein>
<accession>A0A0B7AQK2</accession>
<dbReference type="EMBL" id="HACG01036273">
    <property type="protein sequence ID" value="CEK83138.1"/>
    <property type="molecule type" value="Transcribed_RNA"/>
</dbReference>
<dbReference type="AlphaFoldDB" id="A0A0B7AQK2"/>